<feature type="transmembrane region" description="Helical" evidence="8">
    <location>
        <begin position="167"/>
        <end position="190"/>
    </location>
</feature>
<feature type="transmembrane region" description="Helical" evidence="8">
    <location>
        <begin position="277"/>
        <end position="297"/>
    </location>
</feature>
<gene>
    <name evidence="10" type="ORF">SAMN02745941_01997</name>
</gene>
<keyword evidence="3" id="KW-0813">Transport</keyword>
<dbReference type="InterPro" id="IPR013525">
    <property type="entry name" value="ABC2_TM"/>
</dbReference>
<proteinExistence type="inferred from homology"/>
<feature type="transmembrane region" description="Helical" evidence="8">
    <location>
        <begin position="21"/>
        <end position="42"/>
    </location>
</feature>
<reference evidence="10 11" key="1">
    <citation type="submission" date="2016-11" db="EMBL/GenBank/DDBJ databases">
        <authorList>
            <person name="Jaros S."/>
            <person name="Januszkiewicz K."/>
            <person name="Wedrychowicz H."/>
        </authorList>
    </citation>
    <scope>NUCLEOTIDE SEQUENCE [LARGE SCALE GENOMIC DNA]</scope>
    <source>
        <strain evidence="10 11">DSM 6191</strain>
    </source>
</reference>
<dbReference type="EMBL" id="FQXU01000006">
    <property type="protein sequence ID" value="SHI11402.1"/>
    <property type="molecule type" value="Genomic_DNA"/>
</dbReference>
<comment type="similarity">
    <text evidence="2">Belongs to the ABC-2 integral membrane protein family.</text>
</comment>
<dbReference type="PANTHER" id="PTHR30294:SF38">
    <property type="entry name" value="TRANSPORT PERMEASE PROTEIN"/>
    <property type="match status" value="1"/>
</dbReference>
<dbReference type="GO" id="GO:0140359">
    <property type="term" value="F:ABC-type transporter activity"/>
    <property type="evidence" value="ECO:0007669"/>
    <property type="project" value="InterPro"/>
</dbReference>
<evidence type="ECO:0000313" key="10">
    <source>
        <dbReference type="EMBL" id="SHI11402.1"/>
    </source>
</evidence>
<dbReference type="PROSITE" id="PS51012">
    <property type="entry name" value="ABC_TM2"/>
    <property type="match status" value="1"/>
</dbReference>
<name>A0A1M5YHF3_9CLOT</name>
<evidence type="ECO:0000256" key="6">
    <source>
        <dbReference type="ARBA" id="ARBA00022989"/>
    </source>
</evidence>
<evidence type="ECO:0000256" key="4">
    <source>
        <dbReference type="ARBA" id="ARBA00022475"/>
    </source>
</evidence>
<evidence type="ECO:0000256" key="1">
    <source>
        <dbReference type="ARBA" id="ARBA00004651"/>
    </source>
</evidence>
<comment type="subcellular location">
    <subcellularLocation>
        <location evidence="1">Cell membrane</location>
        <topology evidence="1">Multi-pass membrane protein</topology>
    </subcellularLocation>
</comment>
<sequence length="361" mass="40183">MRSITVAKRVMKQIIGDKRTIGMMLLAPIFVIYLFSIILTSAPEKAKVDVISAPEEFIVFLKDEADVTNVSNENEAINNLKEKKSDGFIDFSGDKAEITIDGSDPNTAKLTINSVSKAVSSYSEDKLSVFIKDISKALKGNTVKVDMPNKPEINYLYGSEDMDLFDVLAPTMMGFFIFFFVFLIAGVSFLRERISGTLDRILATPLKRSEIVLGYFIGFGVFVVIQTVIIQLFMFYGLDINLKGNFLSVLLINIILAAGSLSLGTFLSSFARNELQLFQFIPVIIIPQILFSGIFNLTEAPTWVHVLSKVFPLTYGAEALKNVAIKGYTLGEVSFDVFMLAGYAILFIMLNILALKKYRRI</sequence>
<dbReference type="PANTHER" id="PTHR30294">
    <property type="entry name" value="MEMBRANE COMPONENT OF ABC TRANSPORTER YHHJ-RELATED"/>
    <property type="match status" value="1"/>
</dbReference>
<evidence type="ECO:0000256" key="5">
    <source>
        <dbReference type="ARBA" id="ARBA00022692"/>
    </source>
</evidence>
<dbReference type="GO" id="GO:0005886">
    <property type="term" value="C:plasma membrane"/>
    <property type="evidence" value="ECO:0007669"/>
    <property type="project" value="UniProtKB-SubCell"/>
</dbReference>
<evidence type="ECO:0000256" key="3">
    <source>
        <dbReference type="ARBA" id="ARBA00022448"/>
    </source>
</evidence>
<evidence type="ECO:0000259" key="9">
    <source>
        <dbReference type="PROSITE" id="PS51012"/>
    </source>
</evidence>
<accession>A0A1M5YHF3</accession>
<feature type="transmembrane region" description="Helical" evidence="8">
    <location>
        <begin position="246"/>
        <end position="270"/>
    </location>
</feature>
<evidence type="ECO:0000256" key="2">
    <source>
        <dbReference type="ARBA" id="ARBA00007783"/>
    </source>
</evidence>
<keyword evidence="7 8" id="KW-0472">Membrane</keyword>
<protein>
    <submittedName>
        <fullName evidence="10">ABC-2 type transport system permease protein</fullName>
    </submittedName>
</protein>
<feature type="transmembrane region" description="Helical" evidence="8">
    <location>
        <begin position="337"/>
        <end position="355"/>
    </location>
</feature>
<evidence type="ECO:0000313" key="11">
    <source>
        <dbReference type="Proteomes" id="UP000184241"/>
    </source>
</evidence>
<feature type="transmembrane region" description="Helical" evidence="8">
    <location>
        <begin position="211"/>
        <end position="234"/>
    </location>
</feature>
<evidence type="ECO:0000256" key="8">
    <source>
        <dbReference type="SAM" id="Phobius"/>
    </source>
</evidence>
<dbReference type="Proteomes" id="UP000184241">
    <property type="component" value="Unassembled WGS sequence"/>
</dbReference>
<dbReference type="AlphaFoldDB" id="A0A1M5YHF3"/>
<dbReference type="InterPro" id="IPR051449">
    <property type="entry name" value="ABC-2_transporter_component"/>
</dbReference>
<dbReference type="InterPro" id="IPR047817">
    <property type="entry name" value="ABC2_TM_bact-type"/>
</dbReference>
<dbReference type="Pfam" id="PF12698">
    <property type="entry name" value="ABC2_membrane_3"/>
    <property type="match status" value="1"/>
</dbReference>
<organism evidence="10 11">
    <name type="scientific">Clostridium intestinale DSM 6191</name>
    <dbReference type="NCBI Taxonomy" id="1121320"/>
    <lineage>
        <taxon>Bacteria</taxon>
        <taxon>Bacillati</taxon>
        <taxon>Bacillota</taxon>
        <taxon>Clostridia</taxon>
        <taxon>Eubacteriales</taxon>
        <taxon>Clostridiaceae</taxon>
        <taxon>Clostridium</taxon>
    </lineage>
</organism>
<keyword evidence="4" id="KW-1003">Cell membrane</keyword>
<dbReference type="RefSeq" id="WP_073019101.1">
    <property type="nucleotide sequence ID" value="NZ_FQXU01000006.1"/>
</dbReference>
<feature type="domain" description="ABC transmembrane type-2" evidence="9">
    <location>
        <begin position="116"/>
        <end position="358"/>
    </location>
</feature>
<keyword evidence="6 8" id="KW-1133">Transmembrane helix</keyword>
<evidence type="ECO:0000256" key="7">
    <source>
        <dbReference type="ARBA" id="ARBA00023136"/>
    </source>
</evidence>
<keyword evidence="5 8" id="KW-0812">Transmembrane</keyword>